<dbReference type="InParanoid" id="A0A194XSJ5"/>
<feature type="compositionally biased region" description="Acidic residues" evidence="2">
    <location>
        <begin position="152"/>
        <end position="167"/>
    </location>
</feature>
<evidence type="ECO:0000313" key="3">
    <source>
        <dbReference type="EMBL" id="KUJ22702.1"/>
    </source>
</evidence>
<dbReference type="Proteomes" id="UP000070700">
    <property type="component" value="Unassembled WGS sequence"/>
</dbReference>
<dbReference type="EMBL" id="KQ947406">
    <property type="protein sequence ID" value="KUJ22702.1"/>
    <property type="molecule type" value="Genomic_DNA"/>
</dbReference>
<feature type="coiled-coil region" evidence="1">
    <location>
        <begin position="217"/>
        <end position="251"/>
    </location>
</feature>
<feature type="compositionally biased region" description="Acidic residues" evidence="2">
    <location>
        <begin position="130"/>
        <end position="143"/>
    </location>
</feature>
<feature type="region of interest" description="Disordered" evidence="2">
    <location>
        <begin position="1"/>
        <end position="58"/>
    </location>
</feature>
<protein>
    <submittedName>
        <fullName evidence="3">Uncharacterized protein</fullName>
    </submittedName>
</protein>
<dbReference type="KEGG" id="psco:LY89DRAFT_777755"/>
<organism evidence="3 4">
    <name type="scientific">Mollisia scopiformis</name>
    <name type="common">Conifer needle endophyte fungus</name>
    <name type="synonym">Phialocephala scopiformis</name>
    <dbReference type="NCBI Taxonomy" id="149040"/>
    <lineage>
        <taxon>Eukaryota</taxon>
        <taxon>Fungi</taxon>
        <taxon>Dikarya</taxon>
        <taxon>Ascomycota</taxon>
        <taxon>Pezizomycotina</taxon>
        <taxon>Leotiomycetes</taxon>
        <taxon>Helotiales</taxon>
        <taxon>Mollisiaceae</taxon>
        <taxon>Mollisia</taxon>
    </lineage>
</organism>
<feature type="compositionally biased region" description="Acidic residues" evidence="2">
    <location>
        <begin position="78"/>
        <end position="100"/>
    </location>
</feature>
<reference evidence="3 4" key="1">
    <citation type="submission" date="2015-10" db="EMBL/GenBank/DDBJ databases">
        <title>Full genome of DAOMC 229536 Phialocephala scopiformis, a fungal endophyte of spruce producing the potent anti-insectan compound rugulosin.</title>
        <authorList>
            <consortium name="DOE Joint Genome Institute"/>
            <person name="Walker A.K."/>
            <person name="Frasz S.L."/>
            <person name="Seifert K.A."/>
            <person name="Miller J.D."/>
            <person name="Mondo S.J."/>
            <person name="Labutti K."/>
            <person name="Lipzen A."/>
            <person name="Dockter R."/>
            <person name="Kennedy M."/>
            <person name="Grigoriev I.V."/>
            <person name="Spatafora J.W."/>
        </authorList>
    </citation>
    <scope>NUCLEOTIDE SEQUENCE [LARGE SCALE GENOMIC DNA]</scope>
    <source>
        <strain evidence="3 4">CBS 120377</strain>
    </source>
</reference>
<dbReference type="RefSeq" id="XP_018077057.1">
    <property type="nucleotide sequence ID" value="XM_018222162.1"/>
</dbReference>
<keyword evidence="4" id="KW-1185">Reference proteome</keyword>
<sequence length="476" mass="53740">MAGAEVPSLSLTGDESDESSVDEDENMSSENDYNSCEGEEDTEMANAEPNPHSEEVEVSNRFKELGEAVILAFPNTVEYEDDETKDIFDDGLDDDDDSSSDSDVSTIYEELSEPDAMVQVVKIPASSLLQDDDEDEHDDDDEERLASNVPDDIYETEQDWTEGETEESTSNAGIVQPETSTAPLNRVLLFADIENHRYNELSREKLIENVNTWKWSVLELEEMKKRIEQQLIAAEAKVEEAIVDMNEKEEEFSSILTKSGISQELYKAYEAFCTSLDPEFGQRGGFSITCSSNHGNCYTKYDPEFALFKEHIETPYDHYNFRCGASVFKHNARSHTSGGIIICDEPTATCKKLHDPGEYVVEFWPIKCPEPVTGIESTWGEQYPELYSLANAAVRAGSEAAMDMLVCLPDMNATFNGGWMFDYTYEDSLKDSPIIGKRWRFRSVHKIDRPCSTKEKCQRLELALRPENVRPTEGTL</sequence>
<feature type="compositionally biased region" description="Polar residues" evidence="2">
    <location>
        <begin position="168"/>
        <end position="177"/>
    </location>
</feature>
<accession>A0A194XSJ5</accession>
<evidence type="ECO:0000256" key="1">
    <source>
        <dbReference type="SAM" id="Coils"/>
    </source>
</evidence>
<feature type="region of interest" description="Disordered" evidence="2">
    <location>
        <begin position="127"/>
        <end position="177"/>
    </location>
</feature>
<proteinExistence type="predicted"/>
<gene>
    <name evidence="3" type="ORF">LY89DRAFT_777755</name>
</gene>
<evidence type="ECO:0000313" key="4">
    <source>
        <dbReference type="Proteomes" id="UP000070700"/>
    </source>
</evidence>
<evidence type="ECO:0000256" key="2">
    <source>
        <dbReference type="SAM" id="MobiDB-lite"/>
    </source>
</evidence>
<dbReference type="GeneID" id="28831888"/>
<feature type="region of interest" description="Disordered" evidence="2">
    <location>
        <begin position="77"/>
        <end position="105"/>
    </location>
</feature>
<keyword evidence="1" id="KW-0175">Coiled coil</keyword>
<dbReference type="AlphaFoldDB" id="A0A194XSJ5"/>
<feature type="compositionally biased region" description="Acidic residues" evidence="2">
    <location>
        <begin position="14"/>
        <end position="27"/>
    </location>
</feature>
<name>A0A194XSJ5_MOLSC</name>
<dbReference type="OrthoDB" id="3564068at2759"/>